<evidence type="ECO:0000313" key="3">
    <source>
        <dbReference type="Proteomes" id="UP000821853"/>
    </source>
</evidence>
<keyword evidence="3" id="KW-1185">Reference proteome</keyword>
<dbReference type="EMBL" id="JABSTR010000005">
    <property type="protein sequence ID" value="KAH9371870.1"/>
    <property type="molecule type" value="Genomic_DNA"/>
</dbReference>
<dbReference type="InterPro" id="IPR048366">
    <property type="entry name" value="TNP-like_GBD"/>
</dbReference>
<evidence type="ECO:0000259" key="1">
    <source>
        <dbReference type="Pfam" id="PF21788"/>
    </source>
</evidence>
<proteinExistence type="predicted"/>
<dbReference type="VEuPathDB" id="VectorBase:HLOH_049898"/>
<feature type="domain" description="Transposable element P transposase-like GTP-binding insertion" evidence="1">
    <location>
        <begin position="28"/>
        <end position="146"/>
    </location>
</feature>
<reference evidence="2 3" key="1">
    <citation type="journal article" date="2020" name="Cell">
        <title>Large-Scale Comparative Analyses of Tick Genomes Elucidate Their Genetic Diversity and Vector Capacities.</title>
        <authorList>
            <consortium name="Tick Genome and Microbiome Consortium (TIGMIC)"/>
            <person name="Jia N."/>
            <person name="Wang J."/>
            <person name="Shi W."/>
            <person name="Du L."/>
            <person name="Sun Y."/>
            <person name="Zhan W."/>
            <person name="Jiang J.F."/>
            <person name="Wang Q."/>
            <person name="Zhang B."/>
            <person name="Ji P."/>
            <person name="Bell-Sakyi L."/>
            <person name="Cui X.M."/>
            <person name="Yuan T.T."/>
            <person name="Jiang B.G."/>
            <person name="Yang W.F."/>
            <person name="Lam T.T."/>
            <person name="Chang Q.C."/>
            <person name="Ding S.J."/>
            <person name="Wang X.J."/>
            <person name="Zhu J.G."/>
            <person name="Ruan X.D."/>
            <person name="Zhao L."/>
            <person name="Wei J.T."/>
            <person name="Ye R.Z."/>
            <person name="Que T.C."/>
            <person name="Du C.H."/>
            <person name="Zhou Y.H."/>
            <person name="Cheng J.X."/>
            <person name="Dai P.F."/>
            <person name="Guo W.B."/>
            <person name="Han X.H."/>
            <person name="Huang E.J."/>
            <person name="Li L.F."/>
            <person name="Wei W."/>
            <person name="Gao Y.C."/>
            <person name="Liu J.Z."/>
            <person name="Shao H.Z."/>
            <person name="Wang X."/>
            <person name="Wang C.C."/>
            <person name="Yang T.C."/>
            <person name="Huo Q.B."/>
            <person name="Li W."/>
            <person name="Chen H.Y."/>
            <person name="Chen S.E."/>
            <person name="Zhou L.G."/>
            <person name="Ni X.B."/>
            <person name="Tian J.H."/>
            <person name="Sheng Y."/>
            <person name="Liu T."/>
            <person name="Pan Y.S."/>
            <person name="Xia L.Y."/>
            <person name="Li J."/>
            <person name="Zhao F."/>
            <person name="Cao W.C."/>
        </authorList>
    </citation>
    <scope>NUCLEOTIDE SEQUENCE [LARGE SCALE GENOMIC DNA]</scope>
    <source>
        <strain evidence="2">HaeL-2018</strain>
    </source>
</reference>
<accession>A0A9J6G0C5</accession>
<dbReference type="Proteomes" id="UP000821853">
    <property type="component" value="Chromosome 3"/>
</dbReference>
<dbReference type="PANTHER" id="PTHR48257">
    <property type="match status" value="1"/>
</dbReference>
<dbReference type="PANTHER" id="PTHR48257:SF1">
    <property type="match status" value="1"/>
</dbReference>
<protein>
    <recommendedName>
        <fullName evidence="1">Transposable element P transposase-like GTP-binding insertion domain-containing protein</fullName>
    </recommendedName>
</protein>
<gene>
    <name evidence="2" type="ORF">HPB48_003962</name>
</gene>
<evidence type="ECO:0000313" key="2">
    <source>
        <dbReference type="EMBL" id="KAH9371870.1"/>
    </source>
</evidence>
<dbReference type="AlphaFoldDB" id="A0A9J6G0C5"/>
<comment type="caution">
    <text evidence="2">The sequence shown here is derived from an EMBL/GenBank/DDBJ whole genome shotgun (WGS) entry which is preliminary data.</text>
</comment>
<dbReference type="OrthoDB" id="6509703at2759"/>
<organism evidence="2 3">
    <name type="scientific">Haemaphysalis longicornis</name>
    <name type="common">Bush tick</name>
    <dbReference type="NCBI Taxonomy" id="44386"/>
    <lineage>
        <taxon>Eukaryota</taxon>
        <taxon>Metazoa</taxon>
        <taxon>Ecdysozoa</taxon>
        <taxon>Arthropoda</taxon>
        <taxon>Chelicerata</taxon>
        <taxon>Arachnida</taxon>
        <taxon>Acari</taxon>
        <taxon>Parasitiformes</taxon>
        <taxon>Ixodida</taxon>
        <taxon>Ixodoidea</taxon>
        <taxon>Ixodidae</taxon>
        <taxon>Haemaphysalinae</taxon>
        <taxon>Haemaphysalis</taxon>
    </lineage>
</organism>
<dbReference type="Pfam" id="PF21788">
    <property type="entry name" value="TNP-like_GBD"/>
    <property type="match status" value="1"/>
</dbReference>
<sequence length="361" mass="40375">MDILCQEKATLHPADNSRKHFLAFDQSHIIKNVRWQFLARDIGGNKQISAACPKLLYKLQRGQAVKPVRFLSRKHLYPSNIEKMAVKPAVQLFSPPVTAALLYMQGQAGHTCDVEFASVGPTVEFMQIMHKWFTLMDVSNTRQHVHKNDPDTRQFTSADDPRLEWLECTFLDYLHKLKDESTPDHYLTKETHQALVQTTISNVECIRFLLNEKTFLFVLTRKFSSDPVETLFGFLRRMAGSNATLDVASVISGLERMLKTGIVASSMNSNVNAATSFCSESALAPGRAAEAHNPGAVEAFFPASAERLLLELCVEPPPRLSNPEVATVAMIGCFIVRAVTEKWNCRSCLDLIENPECDASC</sequence>
<name>A0A9J6G0C5_HAELO</name>